<organism evidence="9 10">
    <name type="scientific">Atopobium deltae</name>
    <dbReference type="NCBI Taxonomy" id="1393034"/>
    <lineage>
        <taxon>Bacteria</taxon>
        <taxon>Bacillati</taxon>
        <taxon>Actinomycetota</taxon>
        <taxon>Coriobacteriia</taxon>
        <taxon>Coriobacteriales</taxon>
        <taxon>Atopobiaceae</taxon>
        <taxon>Atopobium</taxon>
    </lineage>
</organism>
<dbReference type="PANTHER" id="PTHR30473:SF1">
    <property type="entry name" value="PHOH-LIKE PROTEIN"/>
    <property type="match status" value="1"/>
</dbReference>
<dbReference type="EMBL" id="LSCR01000029">
    <property type="protein sequence ID" value="KXB33828.1"/>
    <property type="molecule type" value="Genomic_DNA"/>
</dbReference>
<evidence type="ECO:0000256" key="6">
    <source>
        <dbReference type="ARBA" id="ARBA00039970"/>
    </source>
</evidence>
<dbReference type="InterPro" id="IPR051451">
    <property type="entry name" value="PhoH2-like"/>
</dbReference>
<dbReference type="InterPro" id="IPR027417">
    <property type="entry name" value="P-loop_NTPase"/>
</dbReference>
<feature type="compositionally biased region" description="Polar residues" evidence="7">
    <location>
        <begin position="122"/>
        <end position="138"/>
    </location>
</feature>
<dbReference type="Gene3D" id="3.40.50.300">
    <property type="entry name" value="P-loop containing nucleotide triphosphate hydrolases"/>
    <property type="match status" value="1"/>
</dbReference>
<dbReference type="PATRIC" id="fig|1393034.3.peg.1022"/>
<keyword evidence="4" id="KW-0547">Nucleotide-binding</keyword>
<evidence type="ECO:0000256" key="1">
    <source>
        <dbReference type="ARBA" id="ARBA00004496"/>
    </source>
</evidence>
<feature type="region of interest" description="Disordered" evidence="7">
    <location>
        <begin position="122"/>
        <end position="144"/>
    </location>
</feature>
<reference evidence="10" key="1">
    <citation type="submission" date="2016-01" db="EMBL/GenBank/DDBJ databases">
        <authorList>
            <person name="Mitreva M."/>
            <person name="Pepin K.H."/>
            <person name="Mihindukulasuriya K.A."/>
            <person name="Fulton R."/>
            <person name="Fronick C."/>
            <person name="O'Laughlin M."/>
            <person name="Miner T."/>
            <person name="Herter B."/>
            <person name="Rosa B.A."/>
            <person name="Cordes M."/>
            <person name="Tomlinson C."/>
            <person name="Wollam A."/>
            <person name="Palsikar V.B."/>
            <person name="Mardis E.R."/>
            <person name="Wilson R.K."/>
        </authorList>
    </citation>
    <scope>NUCLEOTIDE SEQUENCE [LARGE SCALE GENOMIC DNA]</scope>
    <source>
        <strain evidence="10">DNF00019</strain>
    </source>
</reference>
<accession>A0A133XSC6</accession>
<comment type="subcellular location">
    <subcellularLocation>
        <location evidence="1">Cytoplasm</location>
    </subcellularLocation>
</comment>
<dbReference type="PANTHER" id="PTHR30473">
    <property type="entry name" value="PROTEIN PHOH"/>
    <property type="match status" value="1"/>
</dbReference>
<evidence type="ECO:0000256" key="7">
    <source>
        <dbReference type="SAM" id="MobiDB-lite"/>
    </source>
</evidence>
<dbReference type="FunFam" id="3.40.50.300:FF:000013">
    <property type="entry name" value="PhoH family ATPase"/>
    <property type="match status" value="1"/>
</dbReference>
<sequence length="395" mass="42910">MEPCLLRLTIPDTVDLLELMGPADAYLRSIEASWDVFIVVRGTMISVKGPRVDVAQVIEVFSELIDQIGAGIAPTKNSVELLIDAVKHANCTSAAANSDASAAHSAAHSMTANSASIAGLNQATSSTNLPTRESTSKTGAPKKTPDVILHVHGRAIYPKTEGQTRYVEAIRNNLITFGTGPAGTGKTYLAMAMAVSALQKREVSRIILTRPVVEAGESLGFLPGTLEEKLDPYIRPLYDALCDIQDMEKLPLLMEQHIIQIVPLAFMRGRTFNDAFVILDEAQNTTPQQMKMFLTRLGFGSRFIITGDMSQRDVLGENGLVSARTILKDIDDIAFIELNAKDIVRHRLVARIVDAYAAAEAHSQVSACRRVQTRPQTEAHTHTSIHAQTAAQGEE</sequence>
<evidence type="ECO:0000259" key="8">
    <source>
        <dbReference type="Pfam" id="PF02562"/>
    </source>
</evidence>
<dbReference type="RefSeq" id="WP_231723363.1">
    <property type="nucleotide sequence ID" value="NZ_KQ959507.1"/>
</dbReference>
<evidence type="ECO:0000256" key="3">
    <source>
        <dbReference type="ARBA" id="ARBA00022490"/>
    </source>
</evidence>
<dbReference type="GO" id="GO:0005524">
    <property type="term" value="F:ATP binding"/>
    <property type="evidence" value="ECO:0007669"/>
    <property type="project" value="UniProtKB-KW"/>
</dbReference>
<name>A0A133XSC6_9ACTN</name>
<dbReference type="SUPFAM" id="SSF52540">
    <property type="entry name" value="P-loop containing nucleoside triphosphate hydrolases"/>
    <property type="match status" value="1"/>
</dbReference>
<evidence type="ECO:0000256" key="5">
    <source>
        <dbReference type="ARBA" id="ARBA00022840"/>
    </source>
</evidence>
<protein>
    <recommendedName>
        <fullName evidence="6">PhoH-like protein</fullName>
    </recommendedName>
</protein>
<feature type="domain" description="PhoH-like protein" evidence="8">
    <location>
        <begin position="156"/>
        <end position="356"/>
    </location>
</feature>
<evidence type="ECO:0000256" key="2">
    <source>
        <dbReference type="ARBA" id="ARBA00010393"/>
    </source>
</evidence>
<gene>
    <name evidence="9" type="ORF">HMPREF3192_01057</name>
</gene>
<feature type="region of interest" description="Disordered" evidence="7">
    <location>
        <begin position="374"/>
        <end position="395"/>
    </location>
</feature>
<dbReference type="GO" id="GO:0005829">
    <property type="term" value="C:cytosol"/>
    <property type="evidence" value="ECO:0007669"/>
    <property type="project" value="TreeGrafter"/>
</dbReference>
<evidence type="ECO:0000313" key="10">
    <source>
        <dbReference type="Proteomes" id="UP000070675"/>
    </source>
</evidence>
<keyword evidence="10" id="KW-1185">Reference proteome</keyword>
<dbReference type="InterPro" id="IPR003714">
    <property type="entry name" value="PhoH"/>
</dbReference>
<dbReference type="Proteomes" id="UP000070675">
    <property type="component" value="Unassembled WGS sequence"/>
</dbReference>
<evidence type="ECO:0000313" key="9">
    <source>
        <dbReference type="EMBL" id="KXB33828.1"/>
    </source>
</evidence>
<dbReference type="STRING" id="1393034.HMPREF3192_01057"/>
<dbReference type="AlphaFoldDB" id="A0A133XSC6"/>
<comment type="caution">
    <text evidence="9">The sequence shown here is derived from an EMBL/GenBank/DDBJ whole genome shotgun (WGS) entry which is preliminary data.</text>
</comment>
<dbReference type="Pfam" id="PF02562">
    <property type="entry name" value="PhoH"/>
    <property type="match status" value="1"/>
</dbReference>
<keyword evidence="3" id="KW-0963">Cytoplasm</keyword>
<comment type="similarity">
    <text evidence="2">Belongs to the PhoH family.</text>
</comment>
<evidence type="ECO:0000256" key="4">
    <source>
        <dbReference type="ARBA" id="ARBA00022741"/>
    </source>
</evidence>
<proteinExistence type="inferred from homology"/>
<keyword evidence="5" id="KW-0067">ATP-binding</keyword>